<evidence type="ECO:0000259" key="8">
    <source>
        <dbReference type="PROSITE" id="PS50837"/>
    </source>
</evidence>
<dbReference type="InterPro" id="IPR032675">
    <property type="entry name" value="LRR_dom_sf"/>
</dbReference>
<gene>
    <name evidence="9" type="ORF">IRJ41_023959</name>
</gene>
<evidence type="ECO:0000256" key="4">
    <source>
        <dbReference type="ARBA" id="ARBA00022737"/>
    </source>
</evidence>
<evidence type="ECO:0000256" key="1">
    <source>
        <dbReference type="ARBA" id="ARBA00004496"/>
    </source>
</evidence>
<feature type="domain" description="NACHT" evidence="8">
    <location>
        <begin position="255"/>
        <end position="389"/>
    </location>
</feature>
<dbReference type="Pfam" id="PF17776">
    <property type="entry name" value="NLRC4_HD2"/>
    <property type="match status" value="1"/>
</dbReference>
<feature type="region of interest" description="Disordered" evidence="7">
    <location>
        <begin position="1016"/>
        <end position="1080"/>
    </location>
</feature>
<reference evidence="9" key="1">
    <citation type="submission" date="2021-02" db="EMBL/GenBank/DDBJ databases">
        <title>Comparative genomics reveals that relaxation of natural selection precedes convergent phenotypic evolution of cavefish.</title>
        <authorList>
            <person name="Peng Z."/>
        </authorList>
    </citation>
    <scope>NUCLEOTIDE SEQUENCE</scope>
    <source>
        <tissue evidence="9">Muscle</tissue>
    </source>
</reference>
<feature type="compositionally biased region" description="Polar residues" evidence="7">
    <location>
        <begin position="1019"/>
        <end position="1038"/>
    </location>
</feature>
<accession>A0A9W7WXS8</accession>
<keyword evidence="3" id="KW-0433">Leucine-rich repeat</keyword>
<dbReference type="SMART" id="SM00368">
    <property type="entry name" value="LRR_RI"/>
    <property type="match status" value="7"/>
</dbReference>
<dbReference type="GO" id="GO:0005737">
    <property type="term" value="C:cytoplasm"/>
    <property type="evidence" value="ECO:0007669"/>
    <property type="project" value="UniProtKB-SubCell"/>
</dbReference>
<feature type="non-terminal residue" evidence="9">
    <location>
        <position position="1080"/>
    </location>
</feature>
<dbReference type="SUPFAM" id="SSF52047">
    <property type="entry name" value="RNI-like"/>
    <property type="match status" value="1"/>
</dbReference>
<dbReference type="Pfam" id="PF05729">
    <property type="entry name" value="NACHT"/>
    <property type="match status" value="1"/>
</dbReference>
<evidence type="ECO:0000256" key="2">
    <source>
        <dbReference type="ARBA" id="ARBA00022490"/>
    </source>
</evidence>
<dbReference type="InterPro" id="IPR007111">
    <property type="entry name" value="NACHT_NTPase"/>
</dbReference>
<dbReference type="InterPro" id="IPR041267">
    <property type="entry name" value="NLRP_HD2"/>
</dbReference>
<dbReference type="AlphaFoldDB" id="A0A9W7WXS8"/>
<dbReference type="InterPro" id="IPR041075">
    <property type="entry name" value="NOD1/2_WH"/>
</dbReference>
<comment type="caution">
    <text evidence="9">The sequence shown here is derived from an EMBL/GenBank/DDBJ whole genome shotgun (WGS) entry which is preliminary data.</text>
</comment>
<evidence type="ECO:0000256" key="5">
    <source>
        <dbReference type="ARBA" id="ARBA00022741"/>
    </source>
</evidence>
<evidence type="ECO:0000313" key="9">
    <source>
        <dbReference type="EMBL" id="KAI7810291.1"/>
    </source>
</evidence>
<dbReference type="InterPro" id="IPR027417">
    <property type="entry name" value="P-loop_NTPase"/>
</dbReference>
<dbReference type="PANTHER" id="PTHR24106">
    <property type="entry name" value="NACHT, LRR AND CARD DOMAINS-CONTAINING"/>
    <property type="match status" value="1"/>
</dbReference>
<dbReference type="InterPro" id="IPR051261">
    <property type="entry name" value="NLR"/>
</dbReference>
<dbReference type="CDD" id="cd00116">
    <property type="entry name" value="LRR_RI"/>
    <property type="match status" value="1"/>
</dbReference>
<dbReference type="Pfam" id="PF17779">
    <property type="entry name" value="WHD_NOD2"/>
    <property type="match status" value="1"/>
</dbReference>
<keyword evidence="6" id="KW-0067">ATP-binding</keyword>
<comment type="subcellular location">
    <subcellularLocation>
        <location evidence="1">Cytoplasm</location>
    </subcellularLocation>
</comment>
<evidence type="ECO:0000313" key="10">
    <source>
        <dbReference type="Proteomes" id="UP001059041"/>
    </source>
</evidence>
<protein>
    <submittedName>
        <fullName evidence="9">NACHT</fullName>
    </submittedName>
</protein>
<evidence type="ECO:0000256" key="7">
    <source>
        <dbReference type="SAM" id="MobiDB-lite"/>
    </source>
</evidence>
<evidence type="ECO:0000256" key="3">
    <source>
        <dbReference type="ARBA" id="ARBA00022614"/>
    </source>
</evidence>
<dbReference type="FunFam" id="3.40.50.300:FF:001524">
    <property type="entry name" value="Si:dkey-126g1.7"/>
    <property type="match status" value="1"/>
</dbReference>
<dbReference type="FunFam" id="3.80.10.10:FF:000100">
    <property type="entry name" value="Si:dkey-11n14.1"/>
    <property type="match status" value="1"/>
</dbReference>
<dbReference type="SMART" id="SM01288">
    <property type="entry name" value="FISNA"/>
    <property type="match status" value="1"/>
</dbReference>
<evidence type="ECO:0000256" key="6">
    <source>
        <dbReference type="ARBA" id="ARBA00022840"/>
    </source>
</evidence>
<dbReference type="Gene3D" id="3.40.50.300">
    <property type="entry name" value="P-loop containing nucleotide triphosphate hydrolases"/>
    <property type="match status" value="1"/>
</dbReference>
<sequence length="1080" mass="122119">DPKLTRMESFYHLDFVTISEKAHADRMKNPLIKQIKGPHLNTLYDIKSPKPSCVSMKSDRSMGIPPNFSSGDCDDTDVSNTTNGSFKGKHMDSVFQELEHKLISLMKKELKIFKSLLSPDYPSCSEREEEDDEDQIRVREMFLKITLNVLKKMKQTDLADKLQTKLAPVYMKKHKSRLKEQFQRMNEGMSAQGSSTLVNEIYTELYITEGGSEDINNEHEVRQIETASRRSETQETQIKCNDIFKVSPEQTKPIRRVLTKGVAGIGKTVSVQKFILDWAEETTNQDLHLIFPLPFRELNLIKETNISLMDLLHHFFTDTKELRSTDFEDYKVVFIFDGLDECRLPLDFSKNPSLFDVRESASVDVLLTNLIKGNLLPSALIWITSRPAAANQIPPECVDLITDVRGFSDPQKDEYFRKRINDESLANRIITHMKSSRSLYIMCHIPVFCWISATVLQRMLSEAESPAQIPKTLTQMFTHFLMFHIKLKSQKYDGKCEVDLQQARKSLESLGKLAFQQLEKGNLIFYEEDLRECDIDVREASVYSGVCTQIFREEFGLNLGKVFSFVHLSVQEFLAALFVFLSFLQQTSGFFSRLRSNMSDLLKSEVDKALQSENGHLDLHLRFLLGLSLESSQTILRDLMTQTGRSSDSKQETVEYIKMKIRENLSPEKSINLFHCLNELNDHSLVQEVQTYVNRGDESRLSGVRLSPAQWSALVFVLLNSEEKLDEFNLSKYDRSDECLLRLLPVIKASRTAHLSRCYLTEESCSSLASVLRSNSSSLTELNLSYNNLQDSGVKLLSDGLKNTNCKLEILHLSRCYLTEESCSSLASVLRSNSSSLTELNLSHNNLQDSGVKLLSDGLKNTNCKLEILHLFKCSIGSEGCVALASVLRSNSSSLTQLDLSHNKLQDSGVKLLSDGLKNTNCKLKTLKLCYCSIGSEGCVALTSALRSNPSHLTQLDLIFNNPGDSGVKLLSDLLKDPHYAEAHHFWHHRLLLTSWLRPPSHPDWNSSYYNNPPFNSSTNRQSTSHSPTMSATISMPENVSGHDADSYMLANSAAEPTPASSARSTKPIIKNPNTTCRLL</sequence>
<dbReference type="Pfam" id="PF14484">
    <property type="entry name" value="FISNA"/>
    <property type="match status" value="1"/>
</dbReference>
<keyword evidence="4" id="KW-0677">Repeat</keyword>
<name>A0A9W7WXS8_TRIRA</name>
<proteinExistence type="predicted"/>
<dbReference type="InterPro" id="IPR001611">
    <property type="entry name" value="Leu-rich_rpt"/>
</dbReference>
<dbReference type="GO" id="GO:0005524">
    <property type="term" value="F:ATP binding"/>
    <property type="evidence" value="ECO:0007669"/>
    <property type="project" value="UniProtKB-KW"/>
</dbReference>
<dbReference type="Proteomes" id="UP001059041">
    <property type="component" value="Linkage Group LG5"/>
</dbReference>
<organism evidence="9 10">
    <name type="scientific">Triplophysa rosa</name>
    <name type="common">Cave loach</name>
    <dbReference type="NCBI Taxonomy" id="992332"/>
    <lineage>
        <taxon>Eukaryota</taxon>
        <taxon>Metazoa</taxon>
        <taxon>Chordata</taxon>
        <taxon>Craniata</taxon>
        <taxon>Vertebrata</taxon>
        <taxon>Euteleostomi</taxon>
        <taxon>Actinopterygii</taxon>
        <taxon>Neopterygii</taxon>
        <taxon>Teleostei</taxon>
        <taxon>Ostariophysi</taxon>
        <taxon>Cypriniformes</taxon>
        <taxon>Nemacheilidae</taxon>
        <taxon>Triplophysa</taxon>
    </lineage>
</organism>
<dbReference type="InterPro" id="IPR029495">
    <property type="entry name" value="NACHT-assoc"/>
</dbReference>
<keyword evidence="10" id="KW-1185">Reference proteome</keyword>
<dbReference type="EMBL" id="JAFHDT010000005">
    <property type="protein sequence ID" value="KAI7810291.1"/>
    <property type="molecule type" value="Genomic_DNA"/>
</dbReference>
<keyword evidence="5" id="KW-0547">Nucleotide-binding</keyword>
<dbReference type="Gene3D" id="3.80.10.10">
    <property type="entry name" value="Ribonuclease Inhibitor"/>
    <property type="match status" value="2"/>
</dbReference>
<dbReference type="PROSITE" id="PS50837">
    <property type="entry name" value="NACHT"/>
    <property type="match status" value="1"/>
</dbReference>
<dbReference type="PROSITE" id="PS51450">
    <property type="entry name" value="LRR"/>
    <property type="match status" value="2"/>
</dbReference>
<keyword evidence="2" id="KW-0963">Cytoplasm</keyword>
<dbReference type="Pfam" id="PF13516">
    <property type="entry name" value="LRR_6"/>
    <property type="match status" value="5"/>
</dbReference>